<keyword evidence="15 18" id="KW-0496">Mitochondrion</keyword>
<feature type="transmembrane region" description="Helical" evidence="18">
    <location>
        <begin position="190"/>
        <end position="209"/>
    </location>
</feature>
<keyword evidence="9 18" id="KW-0999">Mitochondrion inner membrane</keyword>
<dbReference type="EC" id="7.1.1.2" evidence="4 18"/>
<evidence type="ECO:0000256" key="18">
    <source>
        <dbReference type="RuleBase" id="RU003403"/>
    </source>
</evidence>
<evidence type="ECO:0000313" key="20">
    <source>
        <dbReference type="EMBL" id="ARO46888.1"/>
    </source>
</evidence>
<evidence type="ECO:0000256" key="3">
    <source>
        <dbReference type="ARBA" id="ARBA00007012"/>
    </source>
</evidence>
<keyword evidence="14 18" id="KW-0830">Ubiquinone</keyword>
<keyword evidence="6" id="KW-0813">Transport</keyword>
<keyword evidence="8 18" id="KW-0812">Transmembrane</keyword>
<keyword evidence="16 18" id="KW-0472">Membrane</keyword>
<evidence type="ECO:0000256" key="5">
    <source>
        <dbReference type="ARBA" id="ARBA00021008"/>
    </source>
</evidence>
<feature type="transmembrane region" description="Helical" evidence="18">
    <location>
        <begin position="229"/>
        <end position="251"/>
    </location>
</feature>
<dbReference type="EMBL" id="KY783909">
    <property type="protein sequence ID" value="ARO46888.1"/>
    <property type="molecule type" value="Genomic_DNA"/>
</dbReference>
<gene>
    <name evidence="20" type="primary">ND2</name>
</gene>
<feature type="transmembrane region" description="Helical" evidence="18">
    <location>
        <begin position="61"/>
        <end position="81"/>
    </location>
</feature>
<name>A0A1W6QZ81_9ORTH</name>
<evidence type="ECO:0000256" key="8">
    <source>
        <dbReference type="ARBA" id="ARBA00022692"/>
    </source>
</evidence>
<dbReference type="PRINTS" id="PR01436">
    <property type="entry name" value="NADHDHGNASE2"/>
</dbReference>
<accession>A0A1W6QZ81</accession>
<dbReference type="PANTHER" id="PTHR46552">
    <property type="entry name" value="NADH-UBIQUINONE OXIDOREDUCTASE CHAIN 2"/>
    <property type="match status" value="1"/>
</dbReference>
<evidence type="ECO:0000256" key="11">
    <source>
        <dbReference type="ARBA" id="ARBA00022982"/>
    </source>
</evidence>
<dbReference type="GO" id="GO:0008137">
    <property type="term" value="F:NADH dehydrogenase (ubiquinone) activity"/>
    <property type="evidence" value="ECO:0007669"/>
    <property type="project" value="UniProtKB-EC"/>
</dbReference>
<feature type="transmembrane region" description="Helical" evidence="18">
    <location>
        <begin position="144"/>
        <end position="161"/>
    </location>
</feature>
<organism evidence="20">
    <name type="scientific">Truljalia hibinonis</name>
    <dbReference type="NCBI Taxonomy" id="1982313"/>
    <lineage>
        <taxon>Eukaryota</taxon>
        <taxon>Metazoa</taxon>
        <taxon>Ecdysozoa</taxon>
        <taxon>Arthropoda</taxon>
        <taxon>Hexapoda</taxon>
        <taxon>Insecta</taxon>
        <taxon>Pterygota</taxon>
        <taxon>Neoptera</taxon>
        <taxon>Polyneoptera</taxon>
        <taxon>Orthoptera</taxon>
        <taxon>Ensifera</taxon>
        <taxon>Gryllidea</taxon>
        <taxon>Grylloidea</taxon>
        <taxon>Gryllidae</taxon>
        <taxon>Podoscirtinae</taxon>
        <taxon>Truljalia</taxon>
    </lineage>
</organism>
<dbReference type="InterPro" id="IPR003917">
    <property type="entry name" value="NADH_UbQ_OxRdtase_chain2"/>
</dbReference>
<comment type="catalytic activity">
    <reaction evidence="17 18">
        <text>a ubiquinone + NADH + 5 H(+)(in) = a ubiquinol + NAD(+) + 4 H(+)(out)</text>
        <dbReference type="Rhea" id="RHEA:29091"/>
        <dbReference type="Rhea" id="RHEA-COMP:9565"/>
        <dbReference type="Rhea" id="RHEA-COMP:9566"/>
        <dbReference type="ChEBI" id="CHEBI:15378"/>
        <dbReference type="ChEBI" id="CHEBI:16389"/>
        <dbReference type="ChEBI" id="CHEBI:17976"/>
        <dbReference type="ChEBI" id="CHEBI:57540"/>
        <dbReference type="ChEBI" id="CHEBI:57945"/>
        <dbReference type="EC" id="7.1.1.2"/>
    </reaction>
</comment>
<evidence type="ECO:0000256" key="7">
    <source>
        <dbReference type="ARBA" id="ARBA00022660"/>
    </source>
</evidence>
<keyword evidence="13 18" id="KW-0520">NAD</keyword>
<dbReference type="CTD" id="4536"/>
<sequence>MNQFNLSKLLFLMMMITGTMITFMSSSWPATWIGLEINLLSFIPIIYHKSNILTYEAAMKYFLIQTLASSLFLISSILMTLINYSLIYFLISITMIIKLGGAPFHMWFPSVMEGLSWNNCLLLMTLQKMAPLLILSYIPNNNCINMTIMMSIIVGTIGGMNQTSTRKIMAYSSINHLGWMFMTIKMSQNLWKLYFSIYTILITSIILMMKNLSMNHINQMSLHPYSPMIKYYLMMNLLSLGGLPPFLGFLPKWITIEMAMNQSLIIMICVMVWLSLITLYYYIQLSISSFMLNSSHLKWYMFTNMPSYNFMMITTTITSLLMLPIYSIMAF</sequence>
<proteinExistence type="inferred from homology"/>
<feature type="transmembrane region" description="Helical" evidence="18">
    <location>
        <begin position="308"/>
        <end position="329"/>
    </location>
</feature>
<evidence type="ECO:0000256" key="12">
    <source>
        <dbReference type="ARBA" id="ARBA00022989"/>
    </source>
</evidence>
<reference evidence="20" key="1">
    <citation type="journal article" date="2019" name="Mitochondrial DNA A DNA Mapp Seq Anal">
        <title>Phylogeny and acoustic signal evolution of a pure tone song katydid Pseudophyllus titan (Orthoptera: Tettigoniidae) based on the complete mitogenome.</title>
        <authorList>
            <person name="Li J."/>
            <person name="Chen Q."/>
            <person name="Wen M."/>
            <person name="Wang J."/>
            <person name="Wang Y."/>
            <person name="Ren B."/>
        </authorList>
    </citation>
    <scope>NUCLEOTIDE SEQUENCE</scope>
</reference>
<dbReference type="Pfam" id="PF00361">
    <property type="entry name" value="Proton_antipo_M"/>
    <property type="match status" value="1"/>
</dbReference>
<comment type="function">
    <text evidence="18">Core subunit of the mitochondrial membrane respiratory chain NADH dehydrogenase (Complex I) which catalyzes electron transfer from NADH through the respiratory chain, using ubiquinone as an electron acceptor. Essential for the catalytic activity and assembly of complex I.</text>
</comment>
<evidence type="ECO:0000256" key="10">
    <source>
        <dbReference type="ARBA" id="ARBA00022967"/>
    </source>
</evidence>
<dbReference type="GO" id="GO:0005743">
    <property type="term" value="C:mitochondrial inner membrane"/>
    <property type="evidence" value="ECO:0007669"/>
    <property type="project" value="UniProtKB-SubCell"/>
</dbReference>
<dbReference type="GeneID" id="32891744"/>
<geneLocation type="mitochondrion" evidence="20"/>
<keyword evidence="10 18" id="KW-1278">Translocase</keyword>
<evidence type="ECO:0000256" key="1">
    <source>
        <dbReference type="ARBA" id="ARBA00003257"/>
    </source>
</evidence>
<comment type="subcellular location">
    <subcellularLocation>
        <location evidence="2 18">Mitochondrion inner membrane</location>
        <topology evidence="2 18">Multi-pass membrane protein</topology>
    </subcellularLocation>
</comment>
<dbReference type="AlphaFoldDB" id="A0A1W6QZ81"/>
<evidence type="ECO:0000256" key="2">
    <source>
        <dbReference type="ARBA" id="ARBA00004448"/>
    </source>
</evidence>
<evidence type="ECO:0000259" key="19">
    <source>
        <dbReference type="Pfam" id="PF00361"/>
    </source>
</evidence>
<evidence type="ECO:0000256" key="16">
    <source>
        <dbReference type="ARBA" id="ARBA00023136"/>
    </source>
</evidence>
<comment type="function">
    <text evidence="1">Core subunit of the mitochondrial membrane respiratory chain NADH dehydrogenase (Complex I) that is believed to belong to the minimal assembly required for catalysis. Complex I functions in the transfer of electrons from NADH to the respiratory chain. The immediate electron acceptor for the enzyme is believed to be ubiquinone.</text>
</comment>
<feature type="transmembrane region" description="Helical" evidence="18">
    <location>
        <begin position="9"/>
        <end position="26"/>
    </location>
</feature>
<evidence type="ECO:0000256" key="14">
    <source>
        <dbReference type="ARBA" id="ARBA00023075"/>
    </source>
</evidence>
<dbReference type="GO" id="GO:0006120">
    <property type="term" value="P:mitochondrial electron transport, NADH to ubiquinone"/>
    <property type="evidence" value="ECO:0007669"/>
    <property type="project" value="InterPro"/>
</dbReference>
<dbReference type="InterPro" id="IPR050175">
    <property type="entry name" value="Complex_I_Subunit_2"/>
</dbReference>
<evidence type="ECO:0000256" key="15">
    <source>
        <dbReference type="ARBA" id="ARBA00023128"/>
    </source>
</evidence>
<feature type="transmembrane region" description="Helical" evidence="18">
    <location>
        <begin position="263"/>
        <end position="283"/>
    </location>
</feature>
<evidence type="ECO:0000256" key="9">
    <source>
        <dbReference type="ARBA" id="ARBA00022792"/>
    </source>
</evidence>
<protein>
    <recommendedName>
        <fullName evidence="5 18">NADH-ubiquinone oxidoreductase chain 2</fullName>
        <ecNumber evidence="4 18">7.1.1.2</ecNumber>
    </recommendedName>
</protein>
<dbReference type="PANTHER" id="PTHR46552:SF1">
    <property type="entry name" value="NADH-UBIQUINONE OXIDOREDUCTASE CHAIN 2"/>
    <property type="match status" value="1"/>
</dbReference>
<dbReference type="RefSeq" id="YP_009370794.1">
    <property type="nucleotide sequence ID" value="NC_034797.1"/>
</dbReference>
<evidence type="ECO:0000256" key="6">
    <source>
        <dbReference type="ARBA" id="ARBA00022448"/>
    </source>
</evidence>
<evidence type="ECO:0000256" key="17">
    <source>
        <dbReference type="ARBA" id="ARBA00049551"/>
    </source>
</evidence>
<comment type="similarity">
    <text evidence="3 18">Belongs to the complex I subunit 2 family.</text>
</comment>
<feature type="domain" description="NADH:quinone oxidoreductase/Mrp antiporter transmembrane" evidence="19">
    <location>
        <begin position="26"/>
        <end position="278"/>
    </location>
</feature>
<feature type="transmembrane region" description="Helical" evidence="18">
    <location>
        <begin position="87"/>
        <end position="108"/>
    </location>
</feature>
<dbReference type="InterPro" id="IPR001750">
    <property type="entry name" value="ND/Mrp_TM"/>
</dbReference>
<evidence type="ECO:0000256" key="13">
    <source>
        <dbReference type="ARBA" id="ARBA00023027"/>
    </source>
</evidence>
<keyword evidence="7 18" id="KW-0679">Respiratory chain</keyword>
<keyword evidence="12 18" id="KW-1133">Transmembrane helix</keyword>
<evidence type="ECO:0000256" key="4">
    <source>
        <dbReference type="ARBA" id="ARBA00012944"/>
    </source>
</evidence>
<keyword evidence="11 18" id="KW-0249">Electron transport</keyword>